<accession>A0A370HB33</accession>
<dbReference type="OrthoDB" id="4536199at2"/>
<dbReference type="STRING" id="1210089.GCA_001613165_01524"/>
<evidence type="ECO:0000313" key="2">
    <source>
        <dbReference type="EMBL" id="RDI54149.1"/>
    </source>
</evidence>
<dbReference type="Pfam" id="PF00583">
    <property type="entry name" value="Acetyltransf_1"/>
    <property type="match status" value="1"/>
</dbReference>
<dbReference type="Proteomes" id="UP000255355">
    <property type="component" value="Unassembled WGS sequence"/>
</dbReference>
<dbReference type="InterPro" id="IPR000182">
    <property type="entry name" value="GNAT_dom"/>
</dbReference>
<dbReference type="GO" id="GO:0016747">
    <property type="term" value="F:acyltransferase activity, transferring groups other than amino-acyl groups"/>
    <property type="evidence" value="ECO:0007669"/>
    <property type="project" value="InterPro"/>
</dbReference>
<evidence type="ECO:0000259" key="1">
    <source>
        <dbReference type="PROSITE" id="PS51186"/>
    </source>
</evidence>
<dbReference type="PROSITE" id="PS51186">
    <property type="entry name" value="GNAT"/>
    <property type="match status" value="1"/>
</dbReference>
<reference evidence="2 3" key="1">
    <citation type="submission" date="2018-07" db="EMBL/GenBank/DDBJ databases">
        <title>Genomic Encyclopedia of Type Strains, Phase IV (KMG-IV): sequencing the most valuable type-strain genomes for metagenomic binning, comparative biology and taxonomic classification.</title>
        <authorList>
            <person name="Goeker M."/>
        </authorList>
    </citation>
    <scope>NUCLEOTIDE SEQUENCE [LARGE SCALE GENOMIC DNA]</scope>
    <source>
        <strain evidence="2 3">DSM 44952</strain>
    </source>
</reference>
<dbReference type="InterPro" id="IPR016181">
    <property type="entry name" value="Acyl_CoA_acyltransferase"/>
</dbReference>
<dbReference type="EMBL" id="QQAZ01000002">
    <property type="protein sequence ID" value="RDI54149.1"/>
    <property type="molecule type" value="Genomic_DNA"/>
</dbReference>
<organism evidence="2 3">
    <name type="scientific">Nocardia mexicana</name>
    <dbReference type="NCBI Taxonomy" id="279262"/>
    <lineage>
        <taxon>Bacteria</taxon>
        <taxon>Bacillati</taxon>
        <taxon>Actinomycetota</taxon>
        <taxon>Actinomycetes</taxon>
        <taxon>Mycobacteriales</taxon>
        <taxon>Nocardiaceae</taxon>
        <taxon>Nocardia</taxon>
    </lineage>
</organism>
<feature type="domain" description="N-acetyltransferase" evidence="1">
    <location>
        <begin position="1"/>
        <end position="129"/>
    </location>
</feature>
<dbReference type="Gene3D" id="3.40.630.30">
    <property type="match status" value="1"/>
</dbReference>
<keyword evidence="2" id="KW-0808">Transferase</keyword>
<proteinExistence type="predicted"/>
<evidence type="ECO:0000313" key="3">
    <source>
        <dbReference type="Proteomes" id="UP000255355"/>
    </source>
</evidence>
<protein>
    <submittedName>
        <fullName evidence="2">Acetyltransferase (GNAT) family protein</fullName>
    </submittedName>
</protein>
<sequence length="138" mass="15512">MLERFLRDPTFGVALAQTTESLVGFAYGVGLKPDTPWWDGFREPVPDTVTHEWPGRTFAVIDLAVQQDWRRQGLGRHLLDVLLGSRGEERATLAVQPQATASHAFYEAVGGWRLIGRRDTPDYMSPQFDIYVRGVANP</sequence>
<dbReference type="RefSeq" id="WP_068015569.1">
    <property type="nucleotide sequence ID" value="NZ_QQAZ01000002.1"/>
</dbReference>
<keyword evidence="3" id="KW-1185">Reference proteome</keyword>
<gene>
    <name evidence="2" type="ORF">DFR68_102273</name>
</gene>
<dbReference type="AlphaFoldDB" id="A0A370HB33"/>
<comment type="caution">
    <text evidence="2">The sequence shown here is derived from an EMBL/GenBank/DDBJ whole genome shotgun (WGS) entry which is preliminary data.</text>
</comment>
<name>A0A370HB33_9NOCA</name>
<dbReference type="SUPFAM" id="SSF55729">
    <property type="entry name" value="Acyl-CoA N-acyltransferases (Nat)"/>
    <property type="match status" value="1"/>
</dbReference>
<dbReference type="CDD" id="cd04301">
    <property type="entry name" value="NAT_SF"/>
    <property type="match status" value="1"/>
</dbReference>